<reference evidence="8" key="1">
    <citation type="journal article" date="2019" name="Environ. Microbiol.">
        <title>Fungal ecological strategies reflected in gene transcription - a case study of two litter decomposers.</title>
        <authorList>
            <person name="Barbi F."/>
            <person name="Kohler A."/>
            <person name="Barry K."/>
            <person name="Baskaran P."/>
            <person name="Daum C."/>
            <person name="Fauchery L."/>
            <person name="Ihrmark K."/>
            <person name="Kuo A."/>
            <person name="LaButti K."/>
            <person name="Lipzen A."/>
            <person name="Morin E."/>
            <person name="Grigoriev I.V."/>
            <person name="Henrissat B."/>
            <person name="Lindahl B."/>
            <person name="Martin F."/>
        </authorList>
    </citation>
    <scope>NUCLEOTIDE SEQUENCE</scope>
    <source>
        <strain evidence="8">JB14</strain>
    </source>
</reference>
<dbReference type="PROSITE" id="PS00165">
    <property type="entry name" value="DEHYDRATASE_SER_THR"/>
    <property type="match status" value="1"/>
</dbReference>
<accession>A0A6A4I7C9</accession>
<evidence type="ECO:0000259" key="7">
    <source>
        <dbReference type="Pfam" id="PF00291"/>
    </source>
</evidence>
<comment type="similarity">
    <text evidence="2">Belongs to the serine/threonine dehydratase family.</text>
</comment>
<dbReference type="Gene3D" id="3.40.50.1100">
    <property type="match status" value="2"/>
</dbReference>
<dbReference type="InterPro" id="IPR036052">
    <property type="entry name" value="TrpB-like_PALP_sf"/>
</dbReference>
<sequence length="373" mass="40224">MRDSESFLWQETPLLLSAPISRLLGVNAFLKFESAHPSLSYKFRGMSLFVREHFTKLGKDVHFLIGSGGNAGTAAACAANVVGARCTVYMPEGAAETTVRFLKDQNAEVEIAGKFYQEAFNAAKQAALADKNAVLIPAYDHPILWEGHSSMITEIAGQLKQWSLTEPDAICCSVGGGGMLAGIITGCKKVKWDHVPLVALETIGSNCFHHSVLLNSSGSSDFAVKLPPYVTKVRDEQSKLDLAHFSSFHSKASGSLGASQPATGTVRMALQREGGISCVSVPDELSMQSAIAFADDHKVLPQLLDTIVPPRSDGRKRNVVFIVCGGFKIDLKTMAEYEEAVEAEIEKNPTGKWNVVYKDGLIVKVDYTVGGVD</sequence>
<dbReference type="GO" id="GO:0006567">
    <property type="term" value="P:L-threonine catabolic process"/>
    <property type="evidence" value="ECO:0007669"/>
    <property type="project" value="TreeGrafter"/>
</dbReference>
<dbReference type="GO" id="GO:0004794">
    <property type="term" value="F:threonine deaminase activity"/>
    <property type="evidence" value="ECO:0007669"/>
    <property type="project" value="TreeGrafter"/>
</dbReference>
<dbReference type="InterPro" id="IPR001926">
    <property type="entry name" value="TrpB-like_PALP"/>
</dbReference>
<evidence type="ECO:0000256" key="1">
    <source>
        <dbReference type="ARBA" id="ARBA00001933"/>
    </source>
</evidence>
<comment type="catalytic activity">
    <reaction evidence="6">
        <text>L-serine = pyruvate + NH4(+)</text>
        <dbReference type="Rhea" id="RHEA:19169"/>
        <dbReference type="ChEBI" id="CHEBI:15361"/>
        <dbReference type="ChEBI" id="CHEBI:28938"/>
        <dbReference type="ChEBI" id="CHEBI:33384"/>
        <dbReference type="EC" id="4.3.1.17"/>
    </reaction>
</comment>
<dbReference type="GO" id="GO:0009097">
    <property type="term" value="P:isoleucine biosynthetic process"/>
    <property type="evidence" value="ECO:0007669"/>
    <property type="project" value="TreeGrafter"/>
</dbReference>
<dbReference type="EMBL" id="ML769402">
    <property type="protein sequence ID" value="KAE9406441.1"/>
    <property type="molecule type" value="Genomic_DNA"/>
</dbReference>
<keyword evidence="4" id="KW-0663">Pyridoxal phosphate</keyword>
<gene>
    <name evidence="8" type="ORF">BT96DRAFT_954885</name>
</gene>
<dbReference type="InterPro" id="IPR000634">
    <property type="entry name" value="Ser/Thr_deHydtase_PyrdxlP-BS"/>
</dbReference>
<dbReference type="GO" id="GO:0003941">
    <property type="term" value="F:L-serine ammonia-lyase activity"/>
    <property type="evidence" value="ECO:0007669"/>
    <property type="project" value="UniProtKB-EC"/>
</dbReference>
<dbReference type="PANTHER" id="PTHR48078">
    <property type="entry name" value="THREONINE DEHYDRATASE, MITOCHONDRIAL-RELATED"/>
    <property type="match status" value="1"/>
</dbReference>
<evidence type="ECO:0000256" key="5">
    <source>
        <dbReference type="ARBA" id="ARBA00023239"/>
    </source>
</evidence>
<dbReference type="AlphaFoldDB" id="A0A6A4I7C9"/>
<evidence type="ECO:0000256" key="4">
    <source>
        <dbReference type="ARBA" id="ARBA00022898"/>
    </source>
</evidence>
<evidence type="ECO:0000313" key="9">
    <source>
        <dbReference type="Proteomes" id="UP000799118"/>
    </source>
</evidence>
<comment type="cofactor">
    <cofactor evidence="1">
        <name>pyridoxal 5'-phosphate</name>
        <dbReference type="ChEBI" id="CHEBI:597326"/>
    </cofactor>
</comment>
<dbReference type="OrthoDB" id="7773036at2759"/>
<dbReference type="Proteomes" id="UP000799118">
    <property type="component" value="Unassembled WGS sequence"/>
</dbReference>
<dbReference type="PANTHER" id="PTHR48078:SF2">
    <property type="entry name" value="CATABOLIC L-SERINE_THREONINE DEHYDRATASE"/>
    <property type="match status" value="1"/>
</dbReference>
<dbReference type="Pfam" id="PF00291">
    <property type="entry name" value="PALP"/>
    <property type="match status" value="1"/>
</dbReference>
<dbReference type="GO" id="GO:0006565">
    <property type="term" value="P:L-serine catabolic process"/>
    <property type="evidence" value="ECO:0007669"/>
    <property type="project" value="TreeGrafter"/>
</dbReference>
<keyword evidence="5" id="KW-0456">Lyase</keyword>
<dbReference type="SUPFAM" id="SSF53686">
    <property type="entry name" value="Tryptophan synthase beta subunit-like PLP-dependent enzymes"/>
    <property type="match status" value="1"/>
</dbReference>
<evidence type="ECO:0000256" key="2">
    <source>
        <dbReference type="ARBA" id="ARBA00010869"/>
    </source>
</evidence>
<evidence type="ECO:0000313" key="8">
    <source>
        <dbReference type="EMBL" id="KAE9406441.1"/>
    </source>
</evidence>
<dbReference type="InterPro" id="IPR050147">
    <property type="entry name" value="Ser/Thr_Dehydratase"/>
</dbReference>
<proteinExistence type="inferred from homology"/>
<keyword evidence="9" id="KW-1185">Reference proteome</keyword>
<organism evidence="8 9">
    <name type="scientific">Gymnopus androsaceus JB14</name>
    <dbReference type="NCBI Taxonomy" id="1447944"/>
    <lineage>
        <taxon>Eukaryota</taxon>
        <taxon>Fungi</taxon>
        <taxon>Dikarya</taxon>
        <taxon>Basidiomycota</taxon>
        <taxon>Agaricomycotina</taxon>
        <taxon>Agaricomycetes</taxon>
        <taxon>Agaricomycetidae</taxon>
        <taxon>Agaricales</taxon>
        <taxon>Marasmiineae</taxon>
        <taxon>Omphalotaceae</taxon>
        <taxon>Gymnopus</taxon>
    </lineage>
</organism>
<protein>
    <recommendedName>
        <fullName evidence="3">L-serine ammonia-lyase</fullName>
        <ecNumber evidence="3">4.3.1.17</ecNumber>
    </recommendedName>
</protein>
<feature type="domain" description="Tryptophan synthase beta chain-like PALP" evidence="7">
    <location>
        <begin position="10"/>
        <end position="301"/>
    </location>
</feature>
<evidence type="ECO:0000256" key="3">
    <source>
        <dbReference type="ARBA" id="ARBA00012093"/>
    </source>
</evidence>
<dbReference type="GO" id="GO:0030170">
    <property type="term" value="F:pyridoxal phosphate binding"/>
    <property type="evidence" value="ECO:0007669"/>
    <property type="project" value="InterPro"/>
</dbReference>
<name>A0A6A4I7C9_9AGAR</name>
<evidence type="ECO:0000256" key="6">
    <source>
        <dbReference type="ARBA" id="ARBA00049406"/>
    </source>
</evidence>
<dbReference type="EC" id="4.3.1.17" evidence="3"/>